<keyword evidence="7" id="KW-1185">Reference proteome</keyword>
<reference evidence="6 7" key="1">
    <citation type="journal article" date="2014" name="Genome Announc.">
        <title>Draft genome sequences of eight enterohepatic helicobacter species isolated from both laboratory and wild rodents.</title>
        <authorList>
            <person name="Sheh A."/>
            <person name="Shen Z."/>
            <person name="Fox J.G."/>
        </authorList>
    </citation>
    <scope>NUCLEOTIDE SEQUENCE [LARGE SCALE GENOMIC DNA]</scope>
    <source>
        <strain evidence="6 7">MIT 97-6194</strain>
    </source>
</reference>
<dbReference type="Gene3D" id="3.40.1780.10">
    <property type="entry name" value="QueA-like"/>
    <property type="match status" value="2"/>
</dbReference>
<dbReference type="Proteomes" id="UP000477070">
    <property type="component" value="Unassembled WGS sequence"/>
</dbReference>
<dbReference type="GO" id="GO:0008616">
    <property type="term" value="P:tRNA queuosine(34) biosynthetic process"/>
    <property type="evidence" value="ECO:0007669"/>
    <property type="project" value="UniProtKB-KW"/>
</dbReference>
<keyword evidence="1" id="KW-0963">Cytoplasm</keyword>
<evidence type="ECO:0000313" key="5">
    <source>
        <dbReference type="EMBL" id="MWV69077.1"/>
    </source>
</evidence>
<dbReference type="InterPro" id="IPR003699">
    <property type="entry name" value="QueA"/>
</dbReference>
<dbReference type="GO" id="GO:0051075">
    <property type="term" value="F:S-adenosylmethionine:tRNA ribosyltransferase-isomerase activity"/>
    <property type="evidence" value="ECO:0007669"/>
    <property type="project" value="TreeGrafter"/>
</dbReference>
<sequence length="436" mass="50118">MQDSINIDSKDCLLESYDFILPSHLIAFEPCNPKENAKLLVYKNGEIIHTTFKHFFDFVPRDYLIVLNDTRVIKARIFGEKILNLDSIKSYENTNFENFKVTCDLESNATFHKKSREIFYHKALDSNNHLVQIKGRVKENDIFKLDSNIFMCVVKLRNDGFREVVFFKIIESSKLYSIKNSKNNNFIESSTINSKIPNFLESKFGENIQILNQSEIFSLLENKGKIPLPPYIKRESTKRDCKDYQSLFAKVNGSVAAPTASLHFSREMLGFLESNFNVAYVTLHVGAGTFKPVETADITTHKMHEEYCEISLKNAKKILNTQKILCVGSTAMRSVEWLNDNILKSSKNTNLENFKVSPDSKDFIESKLIGQNSIFLHPQNKPKKVNALLTNFHLPKSSLIMLVSSLIGRENTLKLYHEAILHNYKFYSYGDCMLII</sequence>
<name>A0A347VS94_9HELI</name>
<protein>
    <submittedName>
        <fullName evidence="6">S-adenosylmethionine:tRNA ribosyltransferase-isomerase</fullName>
    </submittedName>
</protein>
<evidence type="ECO:0000256" key="4">
    <source>
        <dbReference type="ARBA" id="ARBA00022785"/>
    </source>
</evidence>
<dbReference type="EMBL" id="QBIU01000001">
    <property type="protein sequence ID" value="MWV69077.1"/>
    <property type="molecule type" value="Genomic_DNA"/>
</dbReference>
<keyword evidence="2 6" id="KW-0808">Transferase</keyword>
<dbReference type="STRING" id="1548018.LS64_08390"/>
<dbReference type="Proteomes" id="UP000029714">
    <property type="component" value="Unassembled WGS sequence"/>
</dbReference>
<gene>
    <name evidence="5" type="ORF">DCO61_03330</name>
    <name evidence="6" type="ORF">LS64_007540</name>
</gene>
<dbReference type="Pfam" id="PF02547">
    <property type="entry name" value="Queuosine_synth"/>
    <property type="match status" value="1"/>
</dbReference>
<reference evidence="6" key="3">
    <citation type="submission" date="2018-04" db="EMBL/GenBank/DDBJ databases">
        <authorList>
            <person name="Sheh A."/>
            <person name="Shen Z."/>
            <person name="Mannion A.J."/>
            <person name="Fox J.G."/>
        </authorList>
    </citation>
    <scope>NUCLEOTIDE SEQUENCE</scope>
    <source>
        <strain evidence="6">MIT 97-6194</strain>
    </source>
</reference>
<dbReference type="SUPFAM" id="SSF111337">
    <property type="entry name" value="QueA-like"/>
    <property type="match status" value="1"/>
</dbReference>
<dbReference type="PANTHER" id="PTHR30307">
    <property type="entry name" value="S-ADENOSYLMETHIONINE:TRNA RIBOSYLTRANSFERASE-ISOMERASE"/>
    <property type="match status" value="1"/>
</dbReference>
<dbReference type="InterPro" id="IPR042119">
    <property type="entry name" value="QueA_dom2"/>
</dbReference>
<evidence type="ECO:0000256" key="3">
    <source>
        <dbReference type="ARBA" id="ARBA00022691"/>
    </source>
</evidence>
<reference evidence="5 8" key="4">
    <citation type="submission" date="2019-12" db="EMBL/GenBank/DDBJ databases">
        <title>Multi-Generational Helicobacter saguini Isolates.</title>
        <authorList>
            <person name="Mannion A."/>
            <person name="Shen Z."/>
            <person name="Fox J.G."/>
        </authorList>
    </citation>
    <scope>NUCLEOTIDE SEQUENCE [LARGE SCALE GENOMIC DNA]</scope>
    <source>
        <strain evidence="5">16-048</strain>
        <strain evidence="8">16-048 (F4)</strain>
    </source>
</reference>
<evidence type="ECO:0000313" key="8">
    <source>
        <dbReference type="Proteomes" id="UP000477070"/>
    </source>
</evidence>
<accession>A0A347VS94</accession>
<keyword evidence="4" id="KW-0671">Queuosine biosynthesis</keyword>
<dbReference type="Gene3D" id="2.40.10.240">
    <property type="entry name" value="QueA-like"/>
    <property type="match status" value="1"/>
</dbReference>
<dbReference type="EMBL" id="JRMP02000011">
    <property type="protein sequence ID" value="TLD94003.1"/>
    <property type="molecule type" value="Genomic_DNA"/>
</dbReference>
<evidence type="ECO:0000256" key="1">
    <source>
        <dbReference type="ARBA" id="ARBA00022490"/>
    </source>
</evidence>
<dbReference type="RefSeq" id="WP_118949124.1">
    <property type="nucleotide sequence ID" value="NZ_JRMP02000011.1"/>
</dbReference>
<comment type="caution">
    <text evidence="6">The sequence shown here is derived from an EMBL/GenBank/DDBJ whole genome shotgun (WGS) entry which is preliminary data.</text>
</comment>
<dbReference type="InterPro" id="IPR042118">
    <property type="entry name" value="QueA_dom1"/>
</dbReference>
<organism evidence="6 7">
    <name type="scientific">Helicobacter saguini</name>
    <dbReference type="NCBI Taxonomy" id="1548018"/>
    <lineage>
        <taxon>Bacteria</taxon>
        <taxon>Pseudomonadati</taxon>
        <taxon>Campylobacterota</taxon>
        <taxon>Epsilonproteobacteria</taxon>
        <taxon>Campylobacterales</taxon>
        <taxon>Helicobacteraceae</taxon>
        <taxon>Helicobacter</taxon>
    </lineage>
</organism>
<dbReference type="InterPro" id="IPR036100">
    <property type="entry name" value="QueA_sf"/>
</dbReference>
<evidence type="ECO:0000313" key="7">
    <source>
        <dbReference type="Proteomes" id="UP000029714"/>
    </source>
</evidence>
<dbReference type="AlphaFoldDB" id="A0A347VS94"/>
<reference evidence="6 7" key="2">
    <citation type="journal article" date="2016" name="Infect. Immun.">
        <title>Helicobacter saguini, a Novel Helicobacter Isolated from Cotton-Top Tamarins with Ulcerative Colitis, Has Proinflammatory Properties and Induces Typhlocolitis and Dysplasia in Gnotobiotic IL-10-/- Mice.</title>
        <authorList>
            <person name="Shen Z."/>
            <person name="Mannion A."/>
            <person name="Whary M.T."/>
            <person name="Muthupalani S."/>
            <person name="Sheh A."/>
            <person name="Feng Y."/>
            <person name="Gong G."/>
            <person name="Vandamme P."/>
            <person name="Holcombe H.R."/>
            <person name="Paster B.J."/>
            <person name="Fox J.G."/>
        </authorList>
    </citation>
    <scope>NUCLEOTIDE SEQUENCE [LARGE SCALE GENOMIC DNA]</scope>
    <source>
        <strain evidence="6 7">MIT 97-6194</strain>
    </source>
</reference>
<dbReference type="OrthoDB" id="9805933at2"/>
<dbReference type="PANTHER" id="PTHR30307:SF0">
    <property type="entry name" value="S-ADENOSYLMETHIONINE:TRNA RIBOSYLTRANSFERASE-ISOMERASE"/>
    <property type="match status" value="1"/>
</dbReference>
<evidence type="ECO:0000256" key="2">
    <source>
        <dbReference type="ARBA" id="ARBA00022679"/>
    </source>
</evidence>
<evidence type="ECO:0000313" key="6">
    <source>
        <dbReference type="EMBL" id="TLD94003.1"/>
    </source>
</evidence>
<keyword evidence="3" id="KW-0949">S-adenosyl-L-methionine</keyword>
<proteinExistence type="predicted"/>
<keyword evidence="6" id="KW-0413">Isomerase</keyword>